<evidence type="ECO:0000313" key="1">
    <source>
        <dbReference type="EMBL" id="MPN54940.1"/>
    </source>
</evidence>
<proteinExistence type="predicted"/>
<reference evidence="1" key="1">
    <citation type="submission" date="2019-08" db="EMBL/GenBank/DDBJ databases">
        <authorList>
            <person name="Kucharzyk K."/>
            <person name="Murdoch R.W."/>
            <person name="Higgins S."/>
            <person name="Loffler F."/>
        </authorList>
    </citation>
    <scope>NUCLEOTIDE SEQUENCE</scope>
</reference>
<sequence length="78" mass="8764">MGLQLHFQFFGYPAPLVGQNKDCFPAVERIVFSQDQAFFFQNIGGISKGTVPQTNRFAVIIHGFALVFKNKHESARFG</sequence>
<accession>A0A645IVM8</accession>
<comment type="caution">
    <text evidence="1">The sequence shown here is derived from an EMBL/GenBank/DDBJ whole genome shotgun (WGS) entry which is preliminary data.</text>
</comment>
<protein>
    <submittedName>
        <fullName evidence="1">Uncharacterized protein</fullName>
    </submittedName>
</protein>
<dbReference type="AlphaFoldDB" id="A0A645IVM8"/>
<name>A0A645IVM8_9ZZZZ</name>
<gene>
    <name evidence="1" type="ORF">SDC9_202619</name>
</gene>
<dbReference type="EMBL" id="VSSQ01123666">
    <property type="protein sequence ID" value="MPN54940.1"/>
    <property type="molecule type" value="Genomic_DNA"/>
</dbReference>
<organism evidence="1">
    <name type="scientific">bioreactor metagenome</name>
    <dbReference type="NCBI Taxonomy" id="1076179"/>
    <lineage>
        <taxon>unclassified sequences</taxon>
        <taxon>metagenomes</taxon>
        <taxon>ecological metagenomes</taxon>
    </lineage>
</organism>